<keyword evidence="3" id="KW-1133">Transmembrane helix</keyword>
<sequence length="714" mass="75900">MPYATVRGRRVRVPQVTRIIPLLLSIVWVGVAVYWTFFGALIGPQYPGFSQRECVLNGSVTEQSCPRRSQSMATNCTVGTWRFMASNVTVYSGSLRHPRQSNLTGYDNVRGAYTYSSRAAAKAAAQNAGIVPGRPVVCWQQGDAPYVVLIDRGFSSSPTVGGIVTLAIGVLLLILSVLYCMGLECVMWQVLLQVLTCGRYNSLARRQRQTLWEHAHEYGTGQDGWLGGIFRARAGGLLPSEIQQVLRSSEITLEELEAYKKRVEEASMASAPMEAVERDETDVDGMPSTSDARSPSVDVVGANASLRMSASRETECQKGVMGANASPRVSASRETEPQHAAEEATVANVAHAKVPEPGVSTETPSDPSSAAAAAATAGNPDVDVAGLPIMRGDLADCGICLDMLVAPIAPEDAQWEGDEVLESQITARRPVGAAGASQVTRWIHTAQRRSRGRNAAGASRRRTGRPPTVWSRLRRAFPPSRRGSPAAAPSMLGTDGNDVETGTPSPGNEQLEAPPPPPGTAAAAAAPPASPPPSSGDTPVDAVSADPPGPRRLVRLQCGHVFHFSCMKHFLCTGGLTCPLCNRNLPHDYLAPRRACQPPASGAHTEGPSEAGGAPGPPAAPDIAEQTGSERPGTPGVSAPARHAHSSMRRHARSFLTRLWNDRAIRAPRRPPPVATVADPAPPDIERPADMPTPERNYGMISVPQPPPAMRREA</sequence>
<dbReference type="Proteomes" id="UP001301350">
    <property type="component" value="Unassembled WGS sequence"/>
</dbReference>
<protein>
    <recommendedName>
        <fullName evidence="4">RING-type domain-containing protein</fullName>
    </recommendedName>
</protein>
<name>A0AAV9IWF7_CYACA</name>
<evidence type="ECO:0000313" key="6">
    <source>
        <dbReference type="Proteomes" id="UP001301350"/>
    </source>
</evidence>
<feature type="compositionally biased region" description="Basic and acidic residues" evidence="2">
    <location>
        <begin position="331"/>
        <end position="342"/>
    </location>
</feature>
<comment type="caution">
    <text evidence="5">The sequence shown here is derived from an EMBL/GenBank/DDBJ whole genome shotgun (WGS) entry which is preliminary data.</text>
</comment>
<feature type="region of interest" description="Disordered" evidence="2">
    <location>
        <begin position="430"/>
        <end position="548"/>
    </location>
</feature>
<keyword evidence="1" id="KW-0863">Zinc-finger</keyword>
<evidence type="ECO:0000313" key="5">
    <source>
        <dbReference type="EMBL" id="KAK4536623.1"/>
    </source>
</evidence>
<feature type="region of interest" description="Disordered" evidence="2">
    <location>
        <begin position="270"/>
        <end position="297"/>
    </location>
</feature>
<dbReference type="GO" id="GO:0008270">
    <property type="term" value="F:zinc ion binding"/>
    <property type="evidence" value="ECO:0007669"/>
    <property type="project" value="UniProtKB-KW"/>
</dbReference>
<dbReference type="InterPro" id="IPR001841">
    <property type="entry name" value="Znf_RING"/>
</dbReference>
<dbReference type="InterPro" id="IPR013083">
    <property type="entry name" value="Znf_RING/FYVE/PHD"/>
</dbReference>
<evidence type="ECO:0000256" key="2">
    <source>
        <dbReference type="SAM" id="MobiDB-lite"/>
    </source>
</evidence>
<feature type="region of interest" description="Disordered" evidence="2">
    <location>
        <begin position="596"/>
        <end position="650"/>
    </location>
</feature>
<dbReference type="Gene3D" id="3.30.40.10">
    <property type="entry name" value="Zinc/RING finger domain, C3HC4 (zinc finger)"/>
    <property type="match status" value="1"/>
</dbReference>
<gene>
    <name evidence="5" type="ORF">CDCA_CDCA09G2648</name>
</gene>
<dbReference type="SUPFAM" id="SSF57850">
    <property type="entry name" value="RING/U-box"/>
    <property type="match status" value="1"/>
</dbReference>
<dbReference type="AlphaFoldDB" id="A0AAV9IWF7"/>
<feature type="region of interest" description="Disordered" evidence="2">
    <location>
        <begin position="309"/>
        <end position="380"/>
    </location>
</feature>
<dbReference type="PROSITE" id="PS50089">
    <property type="entry name" value="ZF_RING_2"/>
    <property type="match status" value="1"/>
</dbReference>
<organism evidence="5 6">
    <name type="scientific">Cyanidium caldarium</name>
    <name type="common">Red alga</name>
    <dbReference type="NCBI Taxonomy" id="2771"/>
    <lineage>
        <taxon>Eukaryota</taxon>
        <taxon>Rhodophyta</taxon>
        <taxon>Bangiophyceae</taxon>
        <taxon>Cyanidiales</taxon>
        <taxon>Cyanidiaceae</taxon>
        <taxon>Cyanidium</taxon>
    </lineage>
</organism>
<feature type="domain" description="RING-type" evidence="4">
    <location>
        <begin position="556"/>
        <end position="582"/>
    </location>
</feature>
<feature type="region of interest" description="Disordered" evidence="2">
    <location>
        <begin position="664"/>
        <end position="714"/>
    </location>
</feature>
<feature type="compositionally biased region" description="Low complexity" evidence="2">
    <location>
        <begin position="476"/>
        <end position="490"/>
    </location>
</feature>
<keyword evidence="3" id="KW-0812">Transmembrane</keyword>
<evidence type="ECO:0000259" key="4">
    <source>
        <dbReference type="PROSITE" id="PS50089"/>
    </source>
</evidence>
<reference evidence="5 6" key="1">
    <citation type="submission" date="2022-07" db="EMBL/GenBank/DDBJ databases">
        <title>Genome-wide signatures of adaptation to extreme environments.</title>
        <authorList>
            <person name="Cho C.H."/>
            <person name="Yoon H.S."/>
        </authorList>
    </citation>
    <scope>NUCLEOTIDE SEQUENCE [LARGE SCALE GENOMIC DNA]</scope>
    <source>
        <strain evidence="5 6">DBV 063 E5</strain>
    </source>
</reference>
<keyword evidence="6" id="KW-1185">Reference proteome</keyword>
<keyword evidence="3" id="KW-0472">Membrane</keyword>
<feature type="transmembrane region" description="Helical" evidence="3">
    <location>
        <begin position="20"/>
        <end position="42"/>
    </location>
</feature>
<feature type="compositionally biased region" description="Pro residues" evidence="2">
    <location>
        <begin position="704"/>
        <end position="714"/>
    </location>
</feature>
<accession>A0AAV9IWF7</accession>
<keyword evidence="1" id="KW-0862">Zinc</keyword>
<evidence type="ECO:0000256" key="1">
    <source>
        <dbReference type="PROSITE-ProRule" id="PRU00175"/>
    </source>
</evidence>
<dbReference type="CDD" id="cd16448">
    <property type="entry name" value="RING-H2"/>
    <property type="match status" value="1"/>
</dbReference>
<proteinExistence type="predicted"/>
<keyword evidence="1" id="KW-0479">Metal-binding</keyword>
<dbReference type="EMBL" id="JANCYW010000009">
    <property type="protein sequence ID" value="KAK4536623.1"/>
    <property type="molecule type" value="Genomic_DNA"/>
</dbReference>
<evidence type="ECO:0000256" key="3">
    <source>
        <dbReference type="SAM" id="Phobius"/>
    </source>
</evidence>